<dbReference type="SMART" id="SM00065">
    <property type="entry name" value="GAF"/>
    <property type="match status" value="2"/>
</dbReference>
<feature type="domain" description="GAF" evidence="1">
    <location>
        <begin position="48"/>
        <end position="198"/>
    </location>
</feature>
<dbReference type="Pfam" id="PF13556">
    <property type="entry name" value="HTH_30"/>
    <property type="match status" value="1"/>
</dbReference>
<sequence length="595" mass="64162">MPKKQTAGSLAGGLHAADVELLHESLRDAERRAALLTQLIEALNQSRDALTLLQRSVEAVVRAIDAGGAFVYLWDADAGRFVLRAATEGHQKAFVGLISLRPGEGLTGWSALMRRPVLLGDKLSEDPRVVTFPELQEDEFRSGMIVPILVPGGDTLGVFSIYSTEKDSFTEHDLALVDEVAKLLASGIDRANVVDQWERQSATLESLVAAADRAPEDAHECLLDLAHRCMALVPADVYIVESLDAEDGHPDAVALGLRRESDEEAGAVAVLSPTAAKGIASDRMPPLQAVTVALRRADRTLGVITAHRAAPFTVEDRALLSALAAYGAAALQALSNPGSQESVLSQLLNTSDESRVAAILESRGWRQGTPVVPVVLLCDPEMRLTSRRSLDSVTQTVESVFVGKRRRSLRAASGVVGALLFGRVLDQELALTAAELQHEVGVALTDKGQVAGVAVGLGRCVTDPQAIAVELRSAYDAAGWAALTGTGVRSWIASDNDLTHKLFAVSRELAPDVARYVARMRRIKDYDERHGTDLLQTLAVFVRERGAAQQASEQLFIHRNTLRQRLNKISSLLDEPIEQVEDWLPVSLAVKVLKT</sequence>
<dbReference type="PANTHER" id="PTHR33744">
    <property type="entry name" value="CARBOHYDRATE DIACID REGULATOR"/>
    <property type="match status" value="1"/>
</dbReference>
<gene>
    <name evidence="2" type="ORF">UFOPK3773_00380</name>
</gene>
<dbReference type="Pfam" id="PF13185">
    <property type="entry name" value="GAF_2"/>
    <property type="match status" value="1"/>
</dbReference>
<dbReference type="InterPro" id="IPR025736">
    <property type="entry name" value="PucR_C-HTH_dom"/>
</dbReference>
<dbReference type="Gene3D" id="3.30.450.40">
    <property type="match status" value="2"/>
</dbReference>
<dbReference type="InterPro" id="IPR029016">
    <property type="entry name" value="GAF-like_dom_sf"/>
</dbReference>
<dbReference type="InterPro" id="IPR042070">
    <property type="entry name" value="PucR_C-HTH_sf"/>
</dbReference>
<protein>
    <submittedName>
        <fullName evidence="2">Unannotated protein</fullName>
    </submittedName>
</protein>
<reference evidence="2" key="1">
    <citation type="submission" date="2020-05" db="EMBL/GenBank/DDBJ databases">
        <authorList>
            <person name="Chiriac C."/>
            <person name="Salcher M."/>
            <person name="Ghai R."/>
            <person name="Kavagutti S V."/>
        </authorList>
    </citation>
    <scope>NUCLEOTIDE SEQUENCE</scope>
</reference>
<accession>A0A6J7IPR9</accession>
<dbReference type="InterPro" id="IPR051448">
    <property type="entry name" value="CdaR-like_regulators"/>
</dbReference>
<name>A0A6J7IPR9_9ZZZZ</name>
<proteinExistence type="predicted"/>
<organism evidence="2">
    <name type="scientific">freshwater metagenome</name>
    <dbReference type="NCBI Taxonomy" id="449393"/>
    <lineage>
        <taxon>unclassified sequences</taxon>
        <taxon>metagenomes</taxon>
        <taxon>ecological metagenomes</taxon>
    </lineage>
</organism>
<feature type="domain" description="GAF" evidence="1">
    <location>
        <begin position="206"/>
        <end position="341"/>
    </location>
</feature>
<dbReference type="InterPro" id="IPR003018">
    <property type="entry name" value="GAF"/>
</dbReference>
<dbReference type="EMBL" id="CAFBNF010000023">
    <property type="protein sequence ID" value="CAB4933268.1"/>
    <property type="molecule type" value="Genomic_DNA"/>
</dbReference>
<dbReference type="AlphaFoldDB" id="A0A6J7IPR9"/>
<evidence type="ECO:0000259" key="1">
    <source>
        <dbReference type="SMART" id="SM00065"/>
    </source>
</evidence>
<dbReference type="SUPFAM" id="SSF55781">
    <property type="entry name" value="GAF domain-like"/>
    <property type="match status" value="1"/>
</dbReference>
<evidence type="ECO:0000313" key="2">
    <source>
        <dbReference type="EMBL" id="CAB4933268.1"/>
    </source>
</evidence>
<dbReference type="Gene3D" id="1.10.10.2840">
    <property type="entry name" value="PucR C-terminal helix-turn-helix domain"/>
    <property type="match status" value="1"/>
</dbReference>